<dbReference type="AlphaFoldDB" id="A0A0P1AXA5"/>
<dbReference type="STRING" id="4781.A0A0P1AXA5"/>
<dbReference type="OMA" id="VHRNWTS"/>
<dbReference type="Pfam" id="PF11539">
    <property type="entry name" value="DUF3228"/>
    <property type="match status" value="1"/>
</dbReference>
<evidence type="ECO:0000313" key="2">
    <source>
        <dbReference type="Proteomes" id="UP000054928"/>
    </source>
</evidence>
<dbReference type="GeneID" id="36397596"/>
<dbReference type="PANTHER" id="PTHR38666:SF2">
    <property type="entry name" value="FLAGELLAR ASSOCIATED PROTEIN"/>
    <property type="match status" value="1"/>
</dbReference>
<dbReference type="EMBL" id="CCYD01002047">
    <property type="protein sequence ID" value="CEG46119.1"/>
    <property type="molecule type" value="Genomic_DNA"/>
</dbReference>
<evidence type="ECO:0000313" key="1">
    <source>
        <dbReference type="EMBL" id="CEG46119.1"/>
    </source>
</evidence>
<reference evidence="2" key="1">
    <citation type="submission" date="2014-09" db="EMBL/GenBank/DDBJ databases">
        <authorList>
            <person name="Sharma Rahul"/>
            <person name="Thines Marco"/>
        </authorList>
    </citation>
    <scope>NUCLEOTIDE SEQUENCE [LARGE SCALE GENOMIC DNA]</scope>
</reference>
<dbReference type="Gene3D" id="3.30.2310.50">
    <property type="entry name" value="Protein of unknown function (DUF3228), domain 1"/>
    <property type="match status" value="2"/>
</dbReference>
<dbReference type="RefSeq" id="XP_024582488.1">
    <property type="nucleotide sequence ID" value="XM_024716940.1"/>
</dbReference>
<dbReference type="PANTHER" id="PTHR38666">
    <property type="match status" value="1"/>
</dbReference>
<proteinExistence type="predicted"/>
<keyword evidence="2" id="KW-1185">Reference proteome</keyword>
<dbReference type="OrthoDB" id="415460at2759"/>
<dbReference type="Proteomes" id="UP000054928">
    <property type="component" value="Unassembled WGS sequence"/>
</dbReference>
<protein>
    <submittedName>
        <fullName evidence="1">Uncharacterized protein</fullName>
    </submittedName>
</protein>
<accession>A0A0P1AXA5</accession>
<dbReference type="InterPro" id="IPR021610">
    <property type="entry name" value="DUF3228"/>
</dbReference>
<sequence length="246" mass="28088">MLLTQLRTTVKTRHFQTRGILNMLGAATTKTEKAVAETVEASSSHKRGDIVLDGFAKRQFEDKTYAGTCLDYDKDEFVKKINEIYEANGKKLVDGYAPFCKHLFVKNFTGARHTMVPITQANAHNVMSDYEARTEYELPVLTRWFPSHSVTPRVAEFLDIILYSREQIIKENEAIDLQADPSHRDVPWGIVAIKAQDVDHELPMKPITMMRNAIGKEQGGSGVPIDRDEYMKAVEYWRNHVVIKKM</sequence>
<organism evidence="1 2">
    <name type="scientific">Plasmopara halstedii</name>
    <name type="common">Downy mildew of sunflower</name>
    <dbReference type="NCBI Taxonomy" id="4781"/>
    <lineage>
        <taxon>Eukaryota</taxon>
        <taxon>Sar</taxon>
        <taxon>Stramenopiles</taxon>
        <taxon>Oomycota</taxon>
        <taxon>Peronosporomycetes</taxon>
        <taxon>Peronosporales</taxon>
        <taxon>Peronosporaceae</taxon>
        <taxon>Plasmopara</taxon>
    </lineage>
</organism>
<name>A0A0P1AXA5_PLAHL</name>